<evidence type="ECO:0000313" key="2">
    <source>
        <dbReference type="EMBL" id="MCX5617927.1"/>
    </source>
</evidence>
<keyword evidence="3" id="KW-1185">Reference proteome</keyword>
<dbReference type="SUPFAM" id="SSF53448">
    <property type="entry name" value="Nucleotide-diphospho-sugar transferases"/>
    <property type="match status" value="1"/>
</dbReference>
<reference evidence="2" key="1">
    <citation type="submission" date="2022-07" db="EMBL/GenBank/DDBJ databases">
        <title>Bombella genomes.</title>
        <authorList>
            <person name="Harer L."/>
            <person name="Styblova S."/>
            <person name="Ehrmann M."/>
        </authorList>
    </citation>
    <scope>NUCLEOTIDE SEQUENCE</scope>
    <source>
        <strain evidence="2">TMW 2.2543</strain>
    </source>
</reference>
<organism evidence="2 3">
    <name type="scientific">Bombella pluederhausensis</name>
    <dbReference type="NCBI Taxonomy" id="2967336"/>
    <lineage>
        <taxon>Bacteria</taxon>
        <taxon>Pseudomonadati</taxon>
        <taxon>Pseudomonadota</taxon>
        <taxon>Alphaproteobacteria</taxon>
        <taxon>Acetobacterales</taxon>
        <taxon>Acetobacteraceae</taxon>
        <taxon>Bombella</taxon>
    </lineage>
</organism>
<evidence type="ECO:0000313" key="3">
    <source>
        <dbReference type="Proteomes" id="UP001165576"/>
    </source>
</evidence>
<proteinExistence type="predicted"/>
<dbReference type="Gene3D" id="3.90.550.10">
    <property type="entry name" value="Spore Coat Polysaccharide Biosynthesis Protein SpsA, Chain A"/>
    <property type="match status" value="1"/>
</dbReference>
<dbReference type="Pfam" id="PF00535">
    <property type="entry name" value="Glycos_transf_2"/>
    <property type="match status" value="1"/>
</dbReference>
<evidence type="ECO:0000259" key="1">
    <source>
        <dbReference type="Pfam" id="PF00535"/>
    </source>
</evidence>
<dbReference type="RefSeq" id="WP_266116372.1">
    <property type="nucleotide sequence ID" value="NZ_JANIDY010000001.1"/>
</dbReference>
<dbReference type="InterPro" id="IPR001173">
    <property type="entry name" value="Glyco_trans_2-like"/>
</dbReference>
<dbReference type="PANTHER" id="PTHR43685:SF2">
    <property type="entry name" value="GLYCOSYLTRANSFERASE 2-LIKE DOMAIN-CONTAINING PROTEIN"/>
    <property type="match status" value="1"/>
</dbReference>
<dbReference type="EMBL" id="JANIDY010000001">
    <property type="protein sequence ID" value="MCX5617927.1"/>
    <property type="molecule type" value="Genomic_DNA"/>
</dbReference>
<sequence>MTGKLGIGIITYNRKDILQTTISSIFRHTKTPFEFVVADDGSSDGTPDLLKQLNVPHVTGRNKGISWNRNRVLWYLKEEKGCDWILILEDDCFPSTFGWELPWIEALERYGHVNYMPEITIEIDNDITSGSGTAEDPFIAPMHQAFCVGYHAKALSYVGYLDVRFEKYGEEHVEHTQRFLRAGYGGLSQYLSPERGQLFYLRGGLDTLPSHSHGNPEIAQRNQAIHNSIRHEPLYRHPWRTDEQMFEFREEIATALTRPPVEPPSDPQLFNSIISLGGDGIVNRAIKDNFHWAGLGLFDQFLVPFHTLTAFLQHNFAGLLSTTCLYGYHDALRCRDTLTIYHNCLDKPAHVHASVEMFHEQLPALQYRFRSMIQEMDELCHKTQRVLFIRSWRDGLYYKGQHRPDHSATPDFRALTDAIAARYPELDFRIMFVNFGNAYVDDPRMIFANTRTPDDSTAEEELAGWKDLFSKHRITLLQNR</sequence>
<dbReference type="GO" id="GO:0016757">
    <property type="term" value="F:glycosyltransferase activity"/>
    <property type="evidence" value="ECO:0007669"/>
    <property type="project" value="UniProtKB-KW"/>
</dbReference>
<dbReference type="PANTHER" id="PTHR43685">
    <property type="entry name" value="GLYCOSYLTRANSFERASE"/>
    <property type="match status" value="1"/>
</dbReference>
<gene>
    <name evidence="2" type="ORF">NQF86_04495</name>
</gene>
<keyword evidence="2" id="KW-0328">Glycosyltransferase</keyword>
<dbReference type="InterPro" id="IPR029044">
    <property type="entry name" value="Nucleotide-diphossugar_trans"/>
</dbReference>
<dbReference type="Proteomes" id="UP001165576">
    <property type="component" value="Unassembled WGS sequence"/>
</dbReference>
<name>A0ABT3WJE8_9PROT</name>
<dbReference type="InterPro" id="IPR050834">
    <property type="entry name" value="Glycosyltransf_2"/>
</dbReference>
<feature type="domain" description="Glycosyltransferase 2-like" evidence="1">
    <location>
        <begin position="7"/>
        <end position="124"/>
    </location>
</feature>
<dbReference type="CDD" id="cd00761">
    <property type="entry name" value="Glyco_tranf_GTA_type"/>
    <property type="match status" value="1"/>
</dbReference>
<dbReference type="EC" id="2.4.-.-" evidence="2"/>
<comment type="caution">
    <text evidence="2">The sequence shown here is derived from an EMBL/GenBank/DDBJ whole genome shotgun (WGS) entry which is preliminary data.</text>
</comment>
<protein>
    <submittedName>
        <fullName evidence="2">Glycosyltransferase</fullName>
        <ecNumber evidence="2">2.4.-.-</ecNumber>
    </submittedName>
</protein>
<keyword evidence="2" id="KW-0808">Transferase</keyword>
<accession>A0ABT3WJE8</accession>